<dbReference type="GO" id="GO:0005634">
    <property type="term" value="C:nucleus"/>
    <property type="evidence" value="ECO:0007669"/>
    <property type="project" value="UniProtKB-SubCell"/>
</dbReference>
<name>A0AA35NFD3_SACMI</name>
<dbReference type="PANTHER" id="PTHR12945:SF0">
    <property type="entry name" value="TRNA (ADENINE(58)-N(1))-METHYLTRANSFERASE NON-CATALYTIC SUBUNIT TRM6"/>
    <property type="match status" value="1"/>
</dbReference>
<dbReference type="RefSeq" id="XP_056079163.1">
    <property type="nucleotide sequence ID" value="XM_056225334.1"/>
</dbReference>
<dbReference type="PIRSF" id="PIRSF038170">
    <property type="entry name" value="tRNA_m1A_mtfrase"/>
    <property type="match status" value="1"/>
</dbReference>
<evidence type="ECO:0000256" key="2">
    <source>
        <dbReference type="ARBA" id="ARBA00008320"/>
    </source>
</evidence>
<organism evidence="7 8">
    <name type="scientific">Saccharomyces mikatae IFO 1815</name>
    <dbReference type="NCBI Taxonomy" id="226126"/>
    <lineage>
        <taxon>Eukaryota</taxon>
        <taxon>Fungi</taxon>
        <taxon>Dikarya</taxon>
        <taxon>Ascomycota</taxon>
        <taxon>Saccharomycotina</taxon>
        <taxon>Saccharomycetes</taxon>
        <taxon>Saccharomycetales</taxon>
        <taxon>Saccharomycetaceae</taxon>
        <taxon>Saccharomyces</taxon>
    </lineage>
</organism>
<protein>
    <recommendedName>
        <fullName evidence="3 6">tRNA (adenine(58)-N(1))-methyltransferase non-catalytic subunit TRM6</fullName>
    </recommendedName>
</protein>
<dbReference type="GO" id="GO:0030488">
    <property type="term" value="P:tRNA methylation"/>
    <property type="evidence" value="ECO:0007669"/>
    <property type="project" value="InterPro"/>
</dbReference>
<dbReference type="GeneID" id="80920931"/>
<evidence type="ECO:0000256" key="4">
    <source>
        <dbReference type="ARBA" id="ARBA00022694"/>
    </source>
</evidence>
<evidence type="ECO:0000256" key="5">
    <source>
        <dbReference type="ARBA" id="ARBA00023242"/>
    </source>
</evidence>
<dbReference type="InterPro" id="IPR017423">
    <property type="entry name" value="TRM6"/>
</dbReference>
<comment type="subcellular location">
    <subcellularLocation>
        <location evidence="1 6">Nucleus</location>
    </subcellularLocation>
</comment>
<keyword evidence="5 6" id="KW-0539">Nucleus</keyword>
<evidence type="ECO:0000256" key="6">
    <source>
        <dbReference type="PIRNR" id="PIRNR038170"/>
    </source>
</evidence>
<dbReference type="GO" id="GO:0031515">
    <property type="term" value="C:tRNA (m1A) methyltransferase complex"/>
    <property type="evidence" value="ECO:0007669"/>
    <property type="project" value="UniProtKB-UniRule"/>
</dbReference>
<dbReference type="Proteomes" id="UP001161438">
    <property type="component" value="Chromosome 14"/>
</dbReference>
<proteinExistence type="inferred from homology"/>
<dbReference type="PANTHER" id="PTHR12945">
    <property type="entry name" value="TRANSLATION INITIATION FACTOR EIF3-RELATED"/>
    <property type="match status" value="1"/>
</dbReference>
<dbReference type="AlphaFoldDB" id="A0AA35NFD3"/>
<evidence type="ECO:0000313" key="7">
    <source>
        <dbReference type="EMBL" id="CAI4036043.1"/>
    </source>
</evidence>
<evidence type="ECO:0000256" key="3">
    <source>
        <dbReference type="ARBA" id="ARBA00021704"/>
    </source>
</evidence>
<accession>A0AA35NFD3</accession>
<comment type="subunit">
    <text evidence="6">Heterotetramer.</text>
</comment>
<gene>
    <name evidence="7" type="primary">SMKI14G2580</name>
    <name evidence="7" type="ORF">SMKI_14G2580</name>
</gene>
<keyword evidence="8" id="KW-1185">Reference proteome</keyword>
<comment type="similarity">
    <text evidence="2 6">Belongs to the TRM6/GCD10 family.</text>
</comment>
<reference evidence="7" key="1">
    <citation type="submission" date="2022-10" db="EMBL/GenBank/DDBJ databases">
        <authorList>
            <person name="Byrne P K."/>
        </authorList>
    </citation>
    <scope>NUCLEOTIDE SEQUENCE</scope>
    <source>
        <strain evidence="7">IFO1815</strain>
    </source>
</reference>
<evidence type="ECO:0000256" key="1">
    <source>
        <dbReference type="ARBA" id="ARBA00004123"/>
    </source>
</evidence>
<dbReference type="EMBL" id="OX365770">
    <property type="protein sequence ID" value="CAI4036043.1"/>
    <property type="molecule type" value="Genomic_DNA"/>
</dbReference>
<evidence type="ECO:0000313" key="8">
    <source>
        <dbReference type="Proteomes" id="UP001161438"/>
    </source>
</evidence>
<sequence length="478" mass="54375">MDTLTTIDFNQHVIVRLPSKNYKVVELKPNTSISLGKFGAFEVNDIIGYPFGLTFEIYYDNEETSSDDSKDSKQKNKIPIGKVKLLSQEIKDDNNDKSDGQSEIPLAIKKIPTSVELSSVDSSATNQNLVNMGSKAQELTIEEIEKMKQESLSSKEIIDKIIKSHKSFHNKTAYSQEKYVNRKKQKFAKYFTVEYLSSSNLLQFLIDKGDIQRVLDMSQESMGMLLNLANIQPNGNYLCMDETGGLLVYFLLERMFGGDNESKSNGKVIVIHENEHANLDLLKFANYSEKFIKEHVHTVSLLDFFEPPTLEEIQERFTPLPKEEARALKGGKKNSYYRRLRWYNTQLQVLELTGNFLYDGLVVATTLHLPTVVPKLAEKVHGSRPIVCYGQFKETLLELAHTLYSDLRFLAPSILETRCRPYQSVRGKLHPLMTMKGGGGYLMWCHRVIPAPEPALETVTEVESSDTVIEHDAKKQKI</sequence>
<comment type="function">
    <text evidence="6">Substrate-binding subunit of tRNA (adenine-N1-)-methyltransferase, which catalyzes the formation of N1-methyladenine at position 58 (m1A58) in initiator methionyl-tRNA.</text>
</comment>
<dbReference type="Pfam" id="PF04189">
    <property type="entry name" value="Gcd10p"/>
    <property type="match status" value="1"/>
</dbReference>
<keyword evidence="4 6" id="KW-0819">tRNA processing</keyword>